<feature type="transmembrane region" description="Helical" evidence="7">
    <location>
        <begin position="7"/>
        <end position="24"/>
    </location>
</feature>
<dbReference type="Pfam" id="PF02534">
    <property type="entry name" value="T4SS-DNA_transf"/>
    <property type="match status" value="1"/>
</dbReference>
<keyword evidence="3" id="KW-1003">Cell membrane</keyword>
<feature type="transmembrane region" description="Helical" evidence="7">
    <location>
        <begin position="58"/>
        <end position="78"/>
    </location>
</feature>
<evidence type="ECO:0000256" key="3">
    <source>
        <dbReference type="ARBA" id="ARBA00022475"/>
    </source>
</evidence>
<evidence type="ECO:0000313" key="9">
    <source>
        <dbReference type="Proteomes" id="UP000677305"/>
    </source>
</evidence>
<dbReference type="PANTHER" id="PTHR37937:SF1">
    <property type="entry name" value="CONJUGATIVE TRANSFER: DNA TRANSPORT"/>
    <property type="match status" value="1"/>
</dbReference>
<dbReference type="EMBL" id="CP058561">
    <property type="protein sequence ID" value="QUH31105.1"/>
    <property type="molecule type" value="Genomic_DNA"/>
</dbReference>
<evidence type="ECO:0000313" key="8">
    <source>
        <dbReference type="EMBL" id="QUH31105.1"/>
    </source>
</evidence>
<keyword evidence="9" id="KW-1185">Reference proteome</keyword>
<keyword evidence="4 7" id="KW-0812">Transmembrane</keyword>
<dbReference type="InterPro" id="IPR027417">
    <property type="entry name" value="P-loop_NTPase"/>
</dbReference>
<evidence type="ECO:0000256" key="2">
    <source>
        <dbReference type="ARBA" id="ARBA00008806"/>
    </source>
</evidence>
<organism evidence="8 9">
    <name type="scientific">Vallitalea guaymasensis</name>
    <dbReference type="NCBI Taxonomy" id="1185412"/>
    <lineage>
        <taxon>Bacteria</taxon>
        <taxon>Bacillati</taxon>
        <taxon>Bacillota</taxon>
        <taxon>Clostridia</taxon>
        <taxon>Lachnospirales</taxon>
        <taxon>Vallitaleaceae</taxon>
        <taxon>Vallitalea</taxon>
    </lineage>
</organism>
<sequence>MNKKKKLFISIFILIVGTLFNLVFTTNLHYLLKGKIRNLQLFSIYIIFASMKNNKEHLLLFLAFNGIALLGAIFYYILNHKPYQSELVEITPMIKTPVSAGQKQFGSARWLTDNEKDKNFKSVVLDANDKKIKGLNKLAEDEVDRINQGDEKTNEEKEEVSGFKEYENKLYEESQSIYAKQADITQSKENETLESGGIILGMKKEGGKERVYYIDDDTHTLCIGATRSGKSRCIVLETIGLLGLSGESIIVSDPKAELYNYTAPYLRNLGYEVIALDFKIPLKSNRYNYLQPIIDAIDEDDLPRAIEATWDLTAALVPEDSHNEKIWSNGEASIIAAAIMAVVYDNRDNHNAGNRKYQNMSNVYYFISEMCKTINGKLPLENYLKTIPSSHPARGLLAISEVAPSKTRGSFFTSALTNLRLFTNPLIWSMTSTSDFNPKDLSSKKTALFIILPDEKRTYYSLASLFVNQCYMSLVKVADNRGGRLQNRVNLVLDEYGNFTKIPDFANKLTVGGGRGIRFSLFVQALAQLDETYNKEVAQTIKSNCETWIYLQADDLGTLEEISKKLGNYTVSTYSLSSSHGKYTTPSSSHSTNLTHRALLTTDEVKLINRPYALVLSRNHPAMMKIPDLSKWSFNSLFGLGNREHNRKVREFREKQRFEKESVSYIDLWNVWEFHKEQMQSNSLSGKRKEEIKYTQMGGNS</sequence>
<comment type="subcellular location">
    <subcellularLocation>
        <location evidence="1">Cell membrane</location>
        <topology evidence="1">Multi-pass membrane protein</topology>
    </subcellularLocation>
</comment>
<keyword evidence="5 7" id="KW-1133">Transmembrane helix</keyword>
<name>A0A8J8SE18_9FIRM</name>
<dbReference type="InterPro" id="IPR051539">
    <property type="entry name" value="T4SS-coupling_protein"/>
</dbReference>
<evidence type="ECO:0000256" key="7">
    <source>
        <dbReference type="SAM" id="Phobius"/>
    </source>
</evidence>
<evidence type="ECO:0000256" key="5">
    <source>
        <dbReference type="ARBA" id="ARBA00022989"/>
    </source>
</evidence>
<dbReference type="NCBIfam" id="NF045973">
    <property type="entry name" value="conju_CD1115"/>
    <property type="match status" value="1"/>
</dbReference>
<evidence type="ECO:0000256" key="4">
    <source>
        <dbReference type="ARBA" id="ARBA00022692"/>
    </source>
</evidence>
<evidence type="ECO:0000256" key="1">
    <source>
        <dbReference type="ARBA" id="ARBA00004651"/>
    </source>
</evidence>
<dbReference type="InterPro" id="IPR003688">
    <property type="entry name" value="TraG/VirD4"/>
</dbReference>
<protein>
    <submittedName>
        <fullName evidence="8">Type IV secretory system conjugative DNA transfer family protein</fullName>
    </submittedName>
</protein>
<dbReference type="RefSeq" id="WP_212691182.1">
    <property type="nucleotide sequence ID" value="NZ_CP058561.1"/>
</dbReference>
<dbReference type="Proteomes" id="UP000677305">
    <property type="component" value="Chromosome"/>
</dbReference>
<reference evidence="8 9" key="1">
    <citation type="submission" date="2020-07" db="EMBL/GenBank/DDBJ databases">
        <title>Vallitalea guaymasensis genome.</title>
        <authorList>
            <person name="Postec A."/>
        </authorList>
    </citation>
    <scope>NUCLEOTIDE SEQUENCE [LARGE SCALE GENOMIC DNA]</scope>
    <source>
        <strain evidence="8 9">Ra1766G1</strain>
    </source>
</reference>
<dbReference type="KEGG" id="vgu:HYG85_20145"/>
<accession>A0A8J8SE18</accession>
<dbReference type="CDD" id="cd01127">
    <property type="entry name" value="TrwB_TraG_TraD_VirD4"/>
    <property type="match status" value="1"/>
</dbReference>
<gene>
    <name evidence="8" type="ORF">HYG85_20145</name>
</gene>
<comment type="similarity">
    <text evidence="2">Belongs to the VirD4/TraG family.</text>
</comment>
<proteinExistence type="inferred from homology"/>
<dbReference type="PANTHER" id="PTHR37937">
    <property type="entry name" value="CONJUGATIVE TRANSFER: DNA TRANSPORT"/>
    <property type="match status" value="1"/>
</dbReference>
<keyword evidence="6 7" id="KW-0472">Membrane</keyword>
<dbReference type="AlphaFoldDB" id="A0A8J8SE18"/>
<dbReference type="GO" id="GO:0005886">
    <property type="term" value="C:plasma membrane"/>
    <property type="evidence" value="ECO:0007669"/>
    <property type="project" value="UniProtKB-SubCell"/>
</dbReference>
<evidence type="ECO:0000256" key="6">
    <source>
        <dbReference type="ARBA" id="ARBA00023136"/>
    </source>
</evidence>
<dbReference type="Gene3D" id="3.40.50.300">
    <property type="entry name" value="P-loop containing nucleotide triphosphate hydrolases"/>
    <property type="match status" value="2"/>
</dbReference>
<dbReference type="SUPFAM" id="SSF52540">
    <property type="entry name" value="P-loop containing nucleoside triphosphate hydrolases"/>
    <property type="match status" value="1"/>
</dbReference>